<dbReference type="Pfam" id="PF00479">
    <property type="entry name" value="G6PD_N"/>
    <property type="match status" value="1"/>
</dbReference>
<proteinExistence type="inferred from homology"/>
<dbReference type="SUPFAM" id="SSF51735">
    <property type="entry name" value="NAD(P)-binding Rossmann-fold domains"/>
    <property type="match status" value="1"/>
</dbReference>
<comment type="similarity">
    <text evidence="2 7">Belongs to the glucose-6-phosphate dehydrogenase family.</text>
</comment>
<dbReference type="InterPro" id="IPR019796">
    <property type="entry name" value="G6P_DH_AS"/>
</dbReference>
<evidence type="ECO:0000256" key="5">
    <source>
        <dbReference type="ARBA" id="ARBA00023002"/>
    </source>
</evidence>
<dbReference type="HAMAP" id="MF_00966">
    <property type="entry name" value="G6PD"/>
    <property type="match status" value="1"/>
</dbReference>
<comment type="caution">
    <text evidence="11">The sequence shown here is derived from an EMBL/GenBank/DDBJ whole genome shotgun (WGS) entry which is preliminary data.</text>
</comment>
<dbReference type="Proteomes" id="UP000282656">
    <property type="component" value="Unassembled WGS sequence"/>
</dbReference>
<evidence type="ECO:0000256" key="1">
    <source>
        <dbReference type="ARBA" id="ARBA00004937"/>
    </source>
</evidence>
<feature type="region of interest" description="Disordered" evidence="8">
    <location>
        <begin position="486"/>
        <end position="513"/>
    </location>
</feature>
<dbReference type="PIRSF" id="PIRSF000110">
    <property type="entry name" value="G6PD"/>
    <property type="match status" value="1"/>
</dbReference>
<dbReference type="PANTHER" id="PTHR23429:SF0">
    <property type="entry name" value="GLUCOSE-6-PHOSPHATE 1-DEHYDROGENASE"/>
    <property type="match status" value="1"/>
</dbReference>
<dbReference type="RefSeq" id="WP_121769847.1">
    <property type="nucleotide sequence ID" value="NZ_RAWM01000027.1"/>
</dbReference>
<dbReference type="GO" id="GO:0006006">
    <property type="term" value="P:glucose metabolic process"/>
    <property type="evidence" value="ECO:0007669"/>
    <property type="project" value="UniProtKB-KW"/>
</dbReference>
<evidence type="ECO:0000256" key="8">
    <source>
        <dbReference type="SAM" id="MobiDB-lite"/>
    </source>
</evidence>
<dbReference type="NCBIfam" id="TIGR00871">
    <property type="entry name" value="zwf"/>
    <property type="match status" value="1"/>
</dbReference>
<feature type="binding site" evidence="7">
    <location>
        <position position="247"/>
    </location>
    <ligand>
        <name>substrate</name>
    </ligand>
</feature>
<dbReference type="OrthoDB" id="9802739at2"/>
<dbReference type="SUPFAM" id="SSF55347">
    <property type="entry name" value="Glyceraldehyde-3-phosphate dehydrogenase-like, C-terminal domain"/>
    <property type="match status" value="1"/>
</dbReference>
<comment type="pathway">
    <text evidence="1 7">Carbohydrate degradation; pentose phosphate pathway; D-ribulose 5-phosphate from D-glucose 6-phosphate (oxidative stage): step 1/3.</text>
</comment>
<keyword evidence="12" id="KW-1185">Reference proteome</keyword>
<organism evidence="11 12">
    <name type="scientific">Corallococcus interemptor</name>
    <dbReference type="NCBI Taxonomy" id="2316720"/>
    <lineage>
        <taxon>Bacteria</taxon>
        <taxon>Pseudomonadati</taxon>
        <taxon>Myxococcota</taxon>
        <taxon>Myxococcia</taxon>
        <taxon>Myxococcales</taxon>
        <taxon>Cystobacterineae</taxon>
        <taxon>Myxococcaceae</taxon>
        <taxon>Corallococcus</taxon>
    </lineage>
</organism>
<dbReference type="PRINTS" id="PR00079">
    <property type="entry name" value="G6PDHDRGNASE"/>
</dbReference>
<keyword evidence="4 7" id="KW-0521">NADP</keyword>
<feature type="binding site" evidence="7">
    <location>
        <position position="266"/>
    </location>
    <ligand>
        <name>substrate</name>
    </ligand>
</feature>
<dbReference type="InterPro" id="IPR022674">
    <property type="entry name" value="G6P_DH_NAD-bd"/>
</dbReference>
<dbReference type="EMBL" id="RAWM01000027">
    <property type="protein sequence ID" value="RKH70077.1"/>
    <property type="molecule type" value="Genomic_DNA"/>
</dbReference>
<evidence type="ECO:0000256" key="6">
    <source>
        <dbReference type="ARBA" id="ARBA00023277"/>
    </source>
</evidence>
<dbReference type="PANTHER" id="PTHR23429">
    <property type="entry name" value="GLUCOSE-6-PHOSPHATE 1-DEHYDROGENASE G6PD"/>
    <property type="match status" value="1"/>
</dbReference>
<keyword evidence="6 7" id="KW-0119">Carbohydrate metabolism</keyword>
<dbReference type="InterPro" id="IPR036291">
    <property type="entry name" value="NAD(P)-bd_dom_sf"/>
</dbReference>
<evidence type="ECO:0000256" key="3">
    <source>
        <dbReference type="ARBA" id="ARBA00022526"/>
    </source>
</evidence>
<keyword evidence="3 7" id="KW-0313">Glucose metabolism</keyword>
<dbReference type="GO" id="GO:0005829">
    <property type="term" value="C:cytosol"/>
    <property type="evidence" value="ECO:0007669"/>
    <property type="project" value="TreeGrafter"/>
</dbReference>
<reference evidence="12" key="1">
    <citation type="submission" date="2018-09" db="EMBL/GenBank/DDBJ databases">
        <authorList>
            <person name="Livingstone P.G."/>
            <person name="Whitworth D.E."/>
        </authorList>
    </citation>
    <scope>NUCLEOTIDE SEQUENCE [LARGE SCALE GENOMIC DNA]</scope>
    <source>
        <strain evidence="12">AB047A</strain>
    </source>
</reference>
<dbReference type="Gene3D" id="3.40.50.720">
    <property type="entry name" value="NAD(P)-binding Rossmann-like Domain"/>
    <property type="match status" value="1"/>
</dbReference>
<dbReference type="GO" id="GO:0009051">
    <property type="term" value="P:pentose-phosphate shunt, oxidative branch"/>
    <property type="evidence" value="ECO:0007669"/>
    <property type="project" value="TreeGrafter"/>
</dbReference>
<dbReference type="EC" id="1.1.1.49" evidence="7"/>
<dbReference type="Gene3D" id="3.30.360.10">
    <property type="entry name" value="Dihydrodipicolinate Reductase, domain 2"/>
    <property type="match status" value="1"/>
</dbReference>
<keyword evidence="5 7" id="KW-0560">Oxidoreductase</keyword>
<feature type="domain" description="Glucose-6-phosphate dehydrogenase C-terminal" evidence="10">
    <location>
        <begin position="220"/>
        <end position="510"/>
    </location>
</feature>
<name>A0A3A8QNH4_9BACT</name>
<feature type="binding site" evidence="7">
    <location>
        <position position="213"/>
    </location>
    <ligand>
        <name>substrate</name>
    </ligand>
</feature>
<comment type="function">
    <text evidence="7">Catalyzes the oxidation of glucose 6-phosphate to 6-phosphogluconolactone.</text>
</comment>
<dbReference type="PROSITE" id="PS00069">
    <property type="entry name" value="G6P_DEHYDROGENASE"/>
    <property type="match status" value="1"/>
</dbReference>
<feature type="binding site" evidence="7">
    <location>
        <position position="361"/>
    </location>
    <ligand>
        <name>substrate</name>
    </ligand>
</feature>
<gene>
    <name evidence="7 11" type="primary">zwf</name>
    <name evidence="11" type="ORF">D7X96_12980</name>
</gene>
<evidence type="ECO:0000256" key="7">
    <source>
        <dbReference type="HAMAP-Rule" id="MF_00966"/>
    </source>
</evidence>
<feature type="domain" description="Glucose-6-phosphate dehydrogenase NAD-binding" evidence="9">
    <location>
        <begin position="30"/>
        <end position="218"/>
    </location>
</feature>
<feature type="active site" description="Proton acceptor" evidence="7">
    <location>
        <position position="271"/>
    </location>
</feature>
<feature type="binding site" evidence="7">
    <location>
        <position position="209"/>
    </location>
    <ligand>
        <name>substrate</name>
    </ligand>
</feature>
<evidence type="ECO:0000259" key="10">
    <source>
        <dbReference type="Pfam" id="PF02781"/>
    </source>
</evidence>
<protein>
    <recommendedName>
        <fullName evidence="7">Glucose-6-phosphate 1-dehydrogenase</fullName>
        <shortName evidence="7">G6PD</shortName>
        <ecNumber evidence="7">1.1.1.49</ecNumber>
    </recommendedName>
</protein>
<dbReference type="UniPathway" id="UPA00115">
    <property type="reaction ID" value="UER00408"/>
</dbReference>
<evidence type="ECO:0000259" key="9">
    <source>
        <dbReference type="Pfam" id="PF00479"/>
    </source>
</evidence>
<dbReference type="Pfam" id="PF02781">
    <property type="entry name" value="G6PD_C"/>
    <property type="match status" value="1"/>
</dbReference>
<dbReference type="GO" id="GO:0050661">
    <property type="term" value="F:NADP binding"/>
    <property type="evidence" value="ECO:0007669"/>
    <property type="project" value="UniProtKB-UniRule"/>
</dbReference>
<feature type="binding site" evidence="7">
    <location>
        <position position="179"/>
    </location>
    <ligand>
        <name>NADP(+)</name>
        <dbReference type="ChEBI" id="CHEBI:58349"/>
    </ligand>
</feature>
<evidence type="ECO:0000256" key="2">
    <source>
        <dbReference type="ARBA" id="ARBA00009975"/>
    </source>
</evidence>
<dbReference type="InterPro" id="IPR001282">
    <property type="entry name" value="G6P_DH"/>
</dbReference>
<dbReference type="AlphaFoldDB" id="A0A3A8QNH4"/>
<dbReference type="GO" id="GO:0004345">
    <property type="term" value="F:glucose-6-phosphate dehydrogenase activity"/>
    <property type="evidence" value="ECO:0007669"/>
    <property type="project" value="UniProtKB-UniRule"/>
</dbReference>
<evidence type="ECO:0000313" key="11">
    <source>
        <dbReference type="EMBL" id="RKH70077.1"/>
    </source>
</evidence>
<feature type="binding site" evidence="7">
    <location>
        <position position="67"/>
    </location>
    <ligand>
        <name>NADP(+)</name>
        <dbReference type="ChEBI" id="CHEBI:58349"/>
    </ligand>
</feature>
<sequence>MDAQGVHIETHPREGEPVFSAGRPDPCTLVLFGATGDLAERKLFPALFELARAGLLPENFAIVAYSRSKLEDGPFREHVKEGLKKFARTQPLDEAAVKRFTETIETASGGYDDPEAFKLLGQKLQDLSKRRKTDGNQLYYMATPASTFPQIIQSLSGAGLLKREEQPGQKPWHRLIIEKPFGHDLESAKALNKTLGSALDEKQIFRIDHYLGKETVQNILVFRFANAIFEPLWNRQHIDHVEITAAEAIGVEGRGGFYDETGVIRDMVQNHLLQVLALCAMEPPVSFAAEDIRDEKNKVFRALRPVEGGDVPQHVVVGQYEGYQDEKGVTKGSRTPTYVAMKMNIDSWRWQGVPFYLRAGKNLKKRLTEVSIHFKTVPLGLFSGGGATCQRLQPNVLTLRIQPHEGIALSFESKIPGEDVNIGGVTMDMDYAESFKKPVPEAYERLLLDCMRGNATLFARQDSVEQAWGYITPILKALETDEGGPVHTYAKGSKGPDAADALPAKNGRRWSTL</sequence>
<evidence type="ECO:0000256" key="4">
    <source>
        <dbReference type="ARBA" id="ARBA00022857"/>
    </source>
</evidence>
<comment type="caution">
    <text evidence="7">Lacks conserved residue(s) required for the propagation of feature annotation.</text>
</comment>
<accession>A0A3A8QNH4</accession>
<comment type="catalytic activity">
    <reaction evidence="7">
        <text>D-glucose 6-phosphate + NADP(+) = 6-phospho-D-glucono-1,5-lactone + NADPH + H(+)</text>
        <dbReference type="Rhea" id="RHEA:15841"/>
        <dbReference type="ChEBI" id="CHEBI:15378"/>
        <dbReference type="ChEBI" id="CHEBI:57783"/>
        <dbReference type="ChEBI" id="CHEBI:57955"/>
        <dbReference type="ChEBI" id="CHEBI:58349"/>
        <dbReference type="ChEBI" id="CHEBI:61548"/>
        <dbReference type="EC" id="1.1.1.49"/>
    </reaction>
</comment>
<dbReference type="InterPro" id="IPR022675">
    <property type="entry name" value="G6P_DH_C"/>
</dbReference>
<evidence type="ECO:0000313" key="12">
    <source>
        <dbReference type="Proteomes" id="UP000282656"/>
    </source>
</evidence>
<feature type="region of interest" description="Disordered" evidence="8">
    <location>
        <begin position="1"/>
        <end position="20"/>
    </location>
</feature>